<proteinExistence type="predicted"/>
<feature type="transmembrane region" description="Helical" evidence="1">
    <location>
        <begin position="20"/>
        <end position="38"/>
    </location>
</feature>
<keyword evidence="1" id="KW-0472">Membrane</keyword>
<reference evidence="2 3" key="1">
    <citation type="submission" date="2020-08" db="EMBL/GenBank/DDBJ databases">
        <title>Complete genome sequence of Entomobacter blattae G55GP.</title>
        <authorList>
            <person name="Poehlein A."/>
            <person name="Guzman J."/>
            <person name="Daniel R."/>
            <person name="Vilcinskas A."/>
        </authorList>
    </citation>
    <scope>NUCLEOTIDE SEQUENCE [LARGE SCALE GENOMIC DNA]</scope>
    <source>
        <strain evidence="2 3">G55GP</strain>
    </source>
</reference>
<sequence length="714" mass="79364">MTPDNLLHGSLMVAPLTPLWSIIALALCILLLTLWGVLTKKRGTFLRFVGMAIILLWLLNPQKLQETWHSLPETVLVVRDHSSSMTLDQRSTAAQTLSETIKPEQSSLLIRHLDVSSNTAAGTHIFEQIEKAFTSIPPAQRAGVVLLTDGQVHDVPSTLPSWLQQPNTSRGIGSPTHPLPFHVILTGKPGQIDRRIKILQAPPFVLTGQTAHIRLEVDDLGTQEATQTEITTQPTNGTAFSRLIRTGEPFDIDIPITQPGPLLISFSTPPLPGEIATSNNQAVVNITAIRDRLRVLLVSGTPNQGERVWRWLLKADPSVELIHFTILRPPEKDDDTPLSDLALIAFPVHELFQQKINSFDLIILDGFENRSILPAQYLENITRYVKQGGGLFLTAGPEFVTEWSLQDTSLSEIMPAHVPMQGSVLVRAFQPQLTPTGLLHPVTKDLPGANTLTTNKPQWGPWYRILAGNAQGEVLMEDADKHPLLVLNRVEKGRIAMLLSDQSWLWSRGEKGGGPQAELLKRISHWLMKEPELEEERLTATLADNTLTLHYSTLSSEKTLEAHVLSPNGKTFAVPLIRNNHHVLSGTLPAPTPGVWKATYEKHTAFAAHTEKDTEETQDFRATDKKLKPLVEKTNGQTLWVAPSEALKTPIRLALQGESLNQPKEGLNERTVFFPARNPHVVTARQTQPILSAWAMMPIILFLFLLAWYQERKS</sequence>
<keyword evidence="1" id="KW-1133">Transmembrane helix</keyword>
<feature type="transmembrane region" description="Helical" evidence="1">
    <location>
        <begin position="45"/>
        <end position="60"/>
    </location>
</feature>
<dbReference type="RefSeq" id="WP_203413787.1">
    <property type="nucleotide sequence ID" value="NZ_CP060244.1"/>
</dbReference>
<dbReference type="CDD" id="cd03143">
    <property type="entry name" value="A4_beta-galactosidase_middle_domain"/>
    <property type="match status" value="1"/>
</dbReference>
<accession>A0A7H1NNC9</accession>
<evidence type="ECO:0000313" key="3">
    <source>
        <dbReference type="Proteomes" id="UP000516349"/>
    </source>
</evidence>
<feature type="transmembrane region" description="Helical" evidence="1">
    <location>
        <begin position="691"/>
        <end position="709"/>
    </location>
</feature>
<protein>
    <recommendedName>
        <fullName evidence="4">Glutamine amidotransferase domain-containing protein</fullName>
    </recommendedName>
</protein>
<evidence type="ECO:0000313" key="2">
    <source>
        <dbReference type="EMBL" id="QNT77289.1"/>
    </source>
</evidence>
<dbReference type="AlphaFoldDB" id="A0A7H1NNC9"/>
<keyword evidence="1" id="KW-0812">Transmembrane</keyword>
<dbReference type="Gene3D" id="3.40.50.880">
    <property type="match status" value="1"/>
</dbReference>
<organism evidence="2 3">
    <name type="scientific">Entomobacter blattae</name>
    <dbReference type="NCBI Taxonomy" id="2762277"/>
    <lineage>
        <taxon>Bacteria</taxon>
        <taxon>Pseudomonadati</taxon>
        <taxon>Pseudomonadota</taxon>
        <taxon>Alphaproteobacteria</taxon>
        <taxon>Acetobacterales</taxon>
        <taxon>Acetobacteraceae</taxon>
        <taxon>Entomobacter</taxon>
    </lineage>
</organism>
<evidence type="ECO:0000256" key="1">
    <source>
        <dbReference type="SAM" id="Phobius"/>
    </source>
</evidence>
<evidence type="ECO:0008006" key="4">
    <source>
        <dbReference type="Google" id="ProtNLM"/>
    </source>
</evidence>
<gene>
    <name evidence="2" type="ORF">JGUZn3_00220</name>
</gene>
<dbReference type="InterPro" id="IPR029062">
    <property type="entry name" value="Class_I_gatase-like"/>
</dbReference>
<name>A0A7H1NNC9_9PROT</name>
<dbReference type="Proteomes" id="UP000516349">
    <property type="component" value="Chromosome"/>
</dbReference>
<dbReference type="PANTHER" id="PTHR37947">
    <property type="entry name" value="BLL2462 PROTEIN"/>
    <property type="match status" value="1"/>
</dbReference>
<dbReference type="PANTHER" id="PTHR37947:SF1">
    <property type="entry name" value="BLL2462 PROTEIN"/>
    <property type="match status" value="1"/>
</dbReference>
<keyword evidence="3" id="KW-1185">Reference proteome</keyword>
<dbReference type="SUPFAM" id="SSF52317">
    <property type="entry name" value="Class I glutamine amidotransferase-like"/>
    <property type="match status" value="1"/>
</dbReference>
<dbReference type="EMBL" id="CP060244">
    <property type="protein sequence ID" value="QNT77289.1"/>
    <property type="molecule type" value="Genomic_DNA"/>
</dbReference>
<dbReference type="KEGG" id="ebla:JGUZn3_00220"/>